<sequence length="263" mass="28248">MRILFIGDIVGRPGRRAVEALLPDLRSEFAIDLVLANVENAASGRGIQPAAAKEIWSAGVQVFTGGNHIWDKSDGIDLIAKDPRIVRPLNLPPGTPGRGLGLYEVGEVTVAVVNLLGRVYMSPAECPFRAIDTALESLAGRAQVVFIDFHAEATAEKIAFGWHVDGRASAVIGTHTHVQTADERILPGGTAYLTDAGMTGPHDSVIGVRKEDAVRKMITGLPVRFQTAESDIRLHGVLLEVDPSSGRAQKVERIQRALTEGKR</sequence>
<dbReference type="EMBL" id="JAGQHS010000015">
    <property type="protein sequence ID" value="MCA9755086.1"/>
    <property type="molecule type" value="Genomic_DNA"/>
</dbReference>
<dbReference type="InterPro" id="IPR005235">
    <property type="entry name" value="YmdB-like"/>
</dbReference>
<keyword evidence="1 6" id="KW-0479">Metal-binding</keyword>
<evidence type="ECO:0000256" key="5">
    <source>
        <dbReference type="PIRSR" id="PIRSR004789-50"/>
    </source>
</evidence>
<accession>A0A956NB29</accession>
<evidence type="ECO:0000313" key="8">
    <source>
        <dbReference type="Proteomes" id="UP000739538"/>
    </source>
</evidence>
<evidence type="ECO:0000256" key="6">
    <source>
        <dbReference type="PIRSR" id="PIRSR004789-51"/>
    </source>
</evidence>
<evidence type="ECO:0000256" key="3">
    <source>
        <dbReference type="ARBA" id="ARBA00023004"/>
    </source>
</evidence>
<evidence type="ECO:0000256" key="4">
    <source>
        <dbReference type="ARBA" id="ARBA00061401"/>
    </source>
</evidence>
<feature type="binding site" evidence="6">
    <location>
        <position position="39"/>
    </location>
    <ligand>
        <name>Fe cation</name>
        <dbReference type="ChEBI" id="CHEBI:24875"/>
        <label>2</label>
    </ligand>
</feature>
<dbReference type="NCBIfam" id="TIGR00282">
    <property type="entry name" value="TIGR00282 family metallophosphoesterase"/>
    <property type="match status" value="1"/>
</dbReference>
<feature type="binding site" evidence="6">
    <location>
        <position position="8"/>
    </location>
    <ligand>
        <name>Fe cation</name>
        <dbReference type="ChEBI" id="CHEBI:24875"/>
        <label>1</label>
    </ligand>
</feature>
<gene>
    <name evidence="7" type="ORF">KDA27_04735</name>
</gene>
<feature type="binding site" evidence="6">
    <location>
        <position position="177"/>
    </location>
    <ligand>
        <name>Fe cation</name>
        <dbReference type="ChEBI" id="CHEBI:24875"/>
        <label>1</label>
    </ligand>
</feature>
<dbReference type="FunFam" id="3.60.21.10:FF:000016">
    <property type="entry name" value="Putative metallophosphoesterase"/>
    <property type="match status" value="1"/>
</dbReference>
<comment type="caution">
    <text evidence="7">The sequence shown here is derived from an EMBL/GenBank/DDBJ whole genome shotgun (WGS) entry which is preliminary data.</text>
</comment>
<evidence type="ECO:0000256" key="1">
    <source>
        <dbReference type="ARBA" id="ARBA00022723"/>
    </source>
</evidence>
<keyword evidence="3" id="KW-0408">Iron</keyword>
<feature type="binding site" evidence="6">
    <location>
        <position position="67"/>
    </location>
    <ligand>
        <name>Fe cation</name>
        <dbReference type="ChEBI" id="CHEBI:24875"/>
        <label>2</label>
    </ligand>
</feature>
<feature type="binding site" evidence="6">
    <location>
        <position position="150"/>
    </location>
    <ligand>
        <name>Fe cation</name>
        <dbReference type="ChEBI" id="CHEBI:24875"/>
        <label>2</label>
    </ligand>
</feature>
<dbReference type="Gene3D" id="3.60.21.10">
    <property type="match status" value="1"/>
</dbReference>
<reference evidence="7" key="1">
    <citation type="submission" date="2020-04" db="EMBL/GenBank/DDBJ databases">
        <authorList>
            <person name="Zhang T."/>
        </authorList>
    </citation>
    <scope>NUCLEOTIDE SEQUENCE</scope>
    <source>
        <strain evidence="7">HKST-UBA02</strain>
    </source>
</reference>
<feature type="binding site" evidence="6">
    <location>
        <position position="175"/>
    </location>
    <ligand>
        <name>Fe cation</name>
        <dbReference type="ChEBI" id="CHEBI:24875"/>
        <label>2</label>
    </ligand>
</feature>
<reference evidence="7" key="2">
    <citation type="journal article" date="2021" name="Microbiome">
        <title>Successional dynamics and alternative stable states in a saline activated sludge microbial community over 9 years.</title>
        <authorList>
            <person name="Wang Y."/>
            <person name="Ye J."/>
            <person name="Ju F."/>
            <person name="Liu L."/>
            <person name="Boyd J.A."/>
            <person name="Deng Y."/>
            <person name="Parks D.H."/>
            <person name="Jiang X."/>
            <person name="Yin X."/>
            <person name="Woodcroft B.J."/>
            <person name="Tyson G.W."/>
            <person name="Hugenholtz P."/>
            <person name="Polz M.F."/>
            <person name="Zhang T."/>
        </authorList>
    </citation>
    <scope>NUCLEOTIDE SEQUENCE</scope>
    <source>
        <strain evidence="7">HKST-UBA02</strain>
    </source>
</reference>
<evidence type="ECO:0000313" key="7">
    <source>
        <dbReference type="EMBL" id="MCA9755086.1"/>
    </source>
</evidence>
<dbReference type="GO" id="GO:0004113">
    <property type="term" value="F:2',3'-cyclic-nucleotide 3'-phosphodiesterase activity"/>
    <property type="evidence" value="ECO:0007669"/>
    <property type="project" value="TreeGrafter"/>
</dbReference>
<name>A0A956NB29_UNCEI</name>
<feature type="binding site" evidence="6">
    <location>
        <position position="40"/>
    </location>
    <ligand>
        <name>Fe cation</name>
        <dbReference type="ChEBI" id="CHEBI:24875"/>
        <label>1</label>
    </ligand>
</feature>
<dbReference type="GO" id="GO:0046872">
    <property type="term" value="F:metal ion binding"/>
    <property type="evidence" value="ECO:0007669"/>
    <property type="project" value="UniProtKB-KW"/>
</dbReference>
<dbReference type="Proteomes" id="UP000739538">
    <property type="component" value="Unassembled WGS sequence"/>
</dbReference>
<comment type="similarity">
    <text evidence="4">Belongs to the YmdB-like family.</text>
</comment>
<proteinExistence type="inferred from homology"/>
<dbReference type="SUPFAM" id="SSF56300">
    <property type="entry name" value="Metallo-dependent phosphatases"/>
    <property type="match status" value="1"/>
</dbReference>
<dbReference type="InterPro" id="IPR029052">
    <property type="entry name" value="Metallo-depent_PP-like"/>
</dbReference>
<dbReference type="PANTHER" id="PTHR36303">
    <property type="entry name" value="2',3'-CYCLIC-NUCLEOTIDE 2'-PHOSPHODIESTERASE"/>
    <property type="match status" value="1"/>
</dbReference>
<dbReference type="AlphaFoldDB" id="A0A956NB29"/>
<evidence type="ECO:0000256" key="2">
    <source>
        <dbReference type="ARBA" id="ARBA00022801"/>
    </source>
</evidence>
<dbReference type="CDD" id="cd07382">
    <property type="entry name" value="MPP_DR1281"/>
    <property type="match status" value="1"/>
</dbReference>
<protein>
    <submittedName>
        <fullName evidence="7">TIGR00282 family metallophosphoesterase</fullName>
    </submittedName>
</protein>
<feature type="binding site" evidence="6">
    <location>
        <position position="39"/>
    </location>
    <ligand>
        <name>Fe cation</name>
        <dbReference type="ChEBI" id="CHEBI:24875"/>
        <label>1</label>
    </ligand>
</feature>
<keyword evidence="2" id="KW-0378">Hydrolase</keyword>
<dbReference type="PANTHER" id="PTHR36303:SF1">
    <property type="entry name" value="2',3'-CYCLIC-NUCLEOTIDE 2'-PHOSPHODIESTERASE"/>
    <property type="match status" value="1"/>
</dbReference>
<dbReference type="PIRSF" id="PIRSF004789">
    <property type="entry name" value="DR1281"/>
    <property type="match status" value="1"/>
</dbReference>
<dbReference type="Pfam" id="PF13277">
    <property type="entry name" value="YmdB"/>
    <property type="match status" value="1"/>
</dbReference>
<organism evidence="7 8">
    <name type="scientific">Eiseniibacteriota bacterium</name>
    <dbReference type="NCBI Taxonomy" id="2212470"/>
    <lineage>
        <taxon>Bacteria</taxon>
        <taxon>Candidatus Eiseniibacteriota</taxon>
    </lineage>
</organism>
<feature type="active site" description="Proton donor" evidence="5">
    <location>
        <position position="68"/>
    </location>
</feature>